<dbReference type="InterPro" id="IPR012259">
    <property type="entry name" value="DHFR"/>
</dbReference>
<evidence type="ECO:0000256" key="8">
    <source>
        <dbReference type="RuleBase" id="RU004474"/>
    </source>
</evidence>
<dbReference type="Proteomes" id="UP000003573">
    <property type="component" value="Unassembled WGS sequence"/>
</dbReference>
<dbReference type="PANTHER" id="PTHR48069">
    <property type="entry name" value="DIHYDROFOLATE REDUCTASE"/>
    <property type="match status" value="1"/>
</dbReference>
<evidence type="ECO:0000313" key="10">
    <source>
        <dbReference type="EMBL" id="EHJ52545.1"/>
    </source>
</evidence>
<comment type="similarity">
    <text evidence="2 7 8">Belongs to the dihydrofolate reductase family.</text>
</comment>
<name>G5JU47_9STRE</name>
<gene>
    <name evidence="10" type="primary">folA</name>
    <name evidence="10" type="ORF">STRMA_0587</name>
</gene>
<dbReference type="eggNOG" id="COG0262">
    <property type="taxonomic scope" value="Bacteria"/>
</dbReference>
<keyword evidence="4 7" id="KW-0554">One-carbon metabolism</keyword>
<keyword evidence="11" id="KW-1185">Reference proteome</keyword>
<evidence type="ECO:0000256" key="1">
    <source>
        <dbReference type="ARBA" id="ARBA00004903"/>
    </source>
</evidence>
<dbReference type="GO" id="GO:0046654">
    <property type="term" value="P:tetrahydrofolate biosynthetic process"/>
    <property type="evidence" value="ECO:0007669"/>
    <property type="project" value="UniProtKB-UniPathway"/>
</dbReference>
<organism evidence="10 11">
    <name type="scientific">Streptococcus macacae NCTC 11558</name>
    <dbReference type="NCBI Taxonomy" id="764298"/>
    <lineage>
        <taxon>Bacteria</taxon>
        <taxon>Bacillati</taxon>
        <taxon>Bacillota</taxon>
        <taxon>Bacilli</taxon>
        <taxon>Lactobacillales</taxon>
        <taxon>Streptococcaceae</taxon>
        <taxon>Streptococcus</taxon>
    </lineage>
</organism>
<accession>G5JU47</accession>
<dbReference type="InterPro" id="IPR017925">
    <property type="entry name" value="DHFR_CS"/>
</dbReference>
<comment type="pathway">
    <text evidence="1 7">Cofactor biosynthesis; tetrahydrofolate biosynthesis; 5,6,7,8-tetrahydrofolate from 7,8-dihydrofolate: step 1/1.</text>
</comment>
<dbReference type="FunFam" id="3.40.430.10:FF:000009">
    <property type="entry name" value="Dihydrofolate reductase"/>
    <property type="match status" value="1"/>
</dbReference>
<evidence type="ECO:0000259" key="9">
    <source>
        <dbReference type="PROSITE" id="PS51330"/>
    </source>
</evidence>
<dbReference type="AlphaFoldDB" id="G5JU47"/>
<dbReference type="GO" id="GO:0050661">
    <property type="term" value="F:NADP binding"/>
    <property type="evidence" value="ECO:0007669"/>
    <property type="project" value="InterPro"/>
</dbReference>
<feature type="domain" description="DHFR" evidence="9">
    <location>
        <begin position="10"/>
        <end position="170"/>
    </location>
</feature>
<dbReference type="InterPro" id="IPR001796">
    <property type="entry name" value="DHFR_dom"/>
</dbReference>
<dbReference type="EC" id="1.5.1.3" evidence="3 7"/>
<dbReference type="SUPFAM" id="SSF53597">
    <property type="entry name" value="Dihydrofolate reductase-like"/>
    <property type="match status" value="1"/>
</dbReference>
<dbReference type="GO" id="GO:0046452">
    <property type="term" value="P:dihydrofolate metabolic process"/>
    <property type="evidence" value="ECO:0007669"/>
    <property type="project" value="TreeGrafter"/>
</dbReference>
<sequence>MSMNDSQKKRIVAIWAEDSHHLIGVQGKLPWHLPKELKHFKETTMNQALLMGRVTFDGMNRRILPGRDTLVLTRDPQFKAEGVTAVHSVKEALSWFRQQDKTLFIVGGASIYKAFENYYDEIIRTSVQGQFEGDTYFPSIDLSHFQKISQRFFERDEQNAYDFTVAVFKKKE</sequence>
<keyword evidence="6 7" id="KW-0560">Oxidoreductase</keyword>
<dbReference type="PIRSF" id="PIRSF000194">
    <property type="entry name" value="DHFR"/>
    <property type="match status" value="1"/>
</dbReference>
<evidence type="ECO:0000256" key="4">
    <source>
        <dbReference type="ARBA" id="ARBA00022563"/>
    </source>
</evidence>
<dbReference type="GO" id="GO:0004146">
    <property type="term" value="F:dihydrofolate reductase activity"/>
    <property type="evidence" value="ECO:0007669"/>
    <property type="project" value="UniProtKB-EC"/>
</dbReference>
<dbReference type="InterPro" id="IPR024072">
    <property type="entry name" value="DHFR-like_dom_sf"/>
</dbReference>
<evidence type="ECO:0000256" key="7">
    <source>
        <dbReference type="PIRNR" id="PIRNR000194"/>
    </source>
</evidence>
<evidence type="ECO:0000256" key="2">
    <source>
        <dbReference type="ARBA" id="ARBA00009539"/>
    </source>
</evidence>
<evidence type="ECO:0000256" key="3">
    <source>
        <dbReference type="ARBA" id="ARBA00012856"/>
    </source>
</evidence>
<dbReference type="Pfam" id="PF00186">
    <property type="entry name" value="DHFR_1"/>
    <property type="match status" value="1"/>
</dbReference>
<dbReference type="GO" id="GO:0005829">
    <property type="term" value="C:cytosol"/>
    <property type="evidence" value="ECO:0007669"/>
    <property type="project" value="TreeGrafter"/>
</dbReference>
<evidence type="ECO:0000256" key="6">
    <source>
        <dbReference type="ARBA" id="ARBA00023002"/>
    </source>
</evidence>
<dbReference type="EMBL" id="AEUW02000001">
    <property type="protein sequence ID" value="EHJ52545.1"/>
    <property type="molecule type" value="Genomic_DNA"/>
</dbReference>
<evidence type="ECO:0000313" key="11">
    <source>
        <dbReference type="Proteomes" id="UP000003573"/>
    </source>
</evidence>
<dbReference type="GO" id="GO:0006730">
    <property type="term" value="P:one-carbon metabolic process"/>
    <property type="evidence" value="ECO:0007669"/>
    <property type="project" value="UniProtKB-KW"/>
</dbReference>
<dbReference type="PROSITE" id="PS51330">
    <property type="entry name" value="DHFR_2"/>
    <property type="match status" value="1"/>
</dbReference>
<dbReference type="GO" id="GO:0046655">
    <property type="term" value="P:folic acid metabolic process"/>
    <property type="evidence" value="ECO:0007669"/>
    <property type="project" value="TreeGrafter"/>
</dbReference>
<comment type="caution">
    <text evidence="10">The sequence shown here is derived from an EMBL/GenBank/DDBJ whole genome shotgun (WGS) entry which is preliminary data.</text>
</comment>
<evidence type="ECO:0000256" key="5">
    <source>
        <dbReference type="ARBA" id="ARBA00022857"/>
    </source>
</evidence>
<dbReference type="STRING" id="764298.STRMA_0587"/>
<dbReference type="PANTHER" id="PTHR48069:SF3">
    <property type="entry name" value="DIHYDROFOLATE REDUCTASE"/>
    <property type="match status" value="1"/>
</dbReference>
<comment type="function">
    <text evidence="7">Key enzyme in folate metabolism. Catalyzes an essential reaction for de novo glycine and purine synthesis, and for DNA precursor synthesis.</text>
</comment>
<dbReference type="CDD" id="cd00209">
    <property type="entry name" value="DHFR"/>
    <property type="match status" value="1"/>
</dbReference>
<reference evidence="10 11" key="1">
    <citation type="journal article" date="2014" name="Int. J. Syst. Evol. Microbiol.">
        <title>Phylogenomics and the dynamic genome evolution of the genus Streptococcus.</title>
        <authorList>
            <consortium name="The Broad Institute Genome Sequencing Platform"/>
            <person name="Richards V.P."/>
            <person name="Palmer S.R."/>
            <person name="Pavinski Bitar P.D."/>
            <person name="Qin X."/>
            <person name="Weinstock G.M."/>
            <person name="Highlander S.K."/>
            <person name="Town C.D."/>
            <person name="Burne R.A."/>
            <person name="Stanhope M.J."/>
        </authorList>
    </citation>
    <scope>NUCLEOTIDE SEQUENCE [LARGE SCALE GENOMIC DNA]</scope>
    <source>
        <strain evidence="10 11">NCTC 11558</strain>
    </source>
</reference>
<dbReference type="UniPathway" id="UPA00077">
    <property type="reaction ID" value="UER00158"/>
</dbReference>
<dbReference type="PROSITE" id="PS00075">
    <property type="entry name" value="DHFR_1"/>
    <property type="match status" value="1"/>
</dbReference>
<dbReference type="PRINTS" id="PR00070">
    <property type="entry name" value="DHFR"/>
</dbReference>
<keyword evidence="5 7" id="KW-0521">NADP</keyword>
<comment type="catalytic activity">
    <reaction evidence="7">
        <text>(6S)-5,6,7,8-tetrahydrofolate + NADP(+) = 7,8-dihydrofolate + NADPH + H(+)</text>
        <dbReference type="Rhea" id="RHEA:15009"/>
        <dbReference type="ChEBI" id="CHEBI:15378"/>
        <dbReference type="ChEBI" id="CHEBI:57451"/>
        <dbReference type="ChEBI" id="CHEBI:57453"/>
        <dbReference type="ChEBI" id="CHEBI:57783"/>
        <dbReference type="ChEBI" id="CHEBI:58349"/>
        <dbReference type="EC" id="1.5.1.3"/>
    </reaction>
</comment>
<proteinExistence type="inferred from homology"/>
<dbReference type="Gene3D" id="3.40.430.10">
    <property type="entry name" value="Dihydrofolate Reductase, subunit A"/>
    <property type="match status" value="1"/>
</dbReference>
<protein>
    <recommendedName>
        <fullName evidence="3 7">Dihydrofolate reductase</fullName>
        <ecNumber evidence="3 7">1.5.1.3</ecNumber>
    </recommendedName>
</protein>